<evidence type="ECO:0000259" key="6">
    <source>
        <dbReference type="Pfam" id="PF21036"/>
    </source>
</evidence>
<dbReference type="InterPro" id="IPR050426">
    <property type="entry name" value="Glycosyltransferase_28"/>
</dbReference>
<feature type="domain" description="Erythromycin biosynthesis protein CIII-like C-terminal" evidence="5">
    <location>
        <begin position="256"/>
        <end position="396"/>
    </location>
</feature>
<dbReference type="InterPro" id="IPR048284">
    <property type="entry name" value="EryCIII-like_N"/>
</dbReference>
<name>A0ABW3Y7I8_9ACTN</name>
<proteinExistence type="inferred from homology"/>
<dbReference type="InterPro" id="IPR002213">
    <property type="entry name" value="UDP_glucos_trans"/>
</dbReference>
<dbReference type="PANTHER" id="PTHR48050:SF13">
    <property type="entry name" value="STEROL 3-BETA-GLUCOSYLTRANSFERASE UGT80A2"/>
    <property type="match status" value="1"/>
</dbReference>
<reference evidence="8" key="1">
    <citation type="journal article" date="2019" name="Int. J. Syst. Evol. Microbiol.">
        <title>The Global Catalogue of Microorganisms (GCM) 10K type strain sequencing project: providing services to taxonomists for standard genome sequencing and annotation.</title>
        <authorList>
            <consortium name="The Broad Institute Genomics Platform"/>
            <consortium name="The Broad Institute Genome Sequencing Center for Infectious Disease"/>
            <person name="Wu L."/>
            <person name="Ma J."/>
        </authorList>
    </citation>
    <scope>NUCLEOTIDE SEQUENCE [LARGE SCALE GENOMIC DNA]</scope>
    <source>
        <strain evidence="8">JCM 31037</strain>
    </source>
</reference>
<comment type="caution">
    <text evidence="7">The sequence shown here is derived from an EMBL/GenBank/DDBJ whole genome shotgun (WGS) entry which is preliminary data.</text>
</comment>
<comment type="similarity">
    <text evidence="1">Belongs to the glycosyltransferase 28 family.</text>
</comment>
<feature type="domain" description="Erythromycin biosynthesis protein CIII-like N-terminal" evidence="6">
    <location>
        <begin position="22"/>
        <end position="239"/>
    </location>
</feature>
<sequence length="413" mass="43679">MRVLMVTWGWPSHFYPLVPLGWALRAAGHEVRVAGQPAQVQAIVTAGLPAVPVGADLDFAEVFGGQVGRVASRSGDAGSRSGDAASPETTRPHSGIDVEPVVTPDGGVVRFADAMLDDLVAYGRHFQPDLIVYEPFNLAGSLAAAALGVPDVRLLWGPDSSIELDLDEDLILGPRAARLGIDRVRLTGTLTLDPCPAPMQVPIDAPTHPMRFVPYNGTAVVPAWLREPATRPRVCVTWGTMMAALGLADLVGAPRVVHALAALDIEVVVALAATQVAALGDLPANVRVARSPLALHLVLPTCQALVHQGGAGTTMTGLACGVPQLVLPQVSDQHFNADRLARTGAGRQLAADEAEPDVIRDRVVDLLERDQWRDSAREMRRRFEARPSPADLVPVLGQLAETAHAAGVPTQLI</sequence>
<evidence type="ECO:0000313" key="7">
    <source>
        <dbReference type="EMBL" id="MFD1319541.1"/>
    </source>
</evidence>
<dbReference type="CDD" id="cd03784">
    <property type="entry name" value="GT1_Gtf-like"/>
    <property type="match status" value="1"/>
</dbReference>
<evidence type="ECO:0000256" key="3">
    <source>
        <dbReference type="ARBA" id="ARBA00022679"/>
    </source>
</evidence>
<dbReference type="RefSeq" id="WP_377565474.1">
    <property type="nucleotide sequence ID" value="NZ_JBHTMP010000001.1"/>
</dbReference>
<feature type="region of interest" description="Disordered" evidence="4">
    <location>
        <begin position="71"/>
        <end position="98"/>
    </location>
</feature>
<dbReference type="EMBL" id="JBHTMP010000001">
    <property type="protein sequence ID" value="MFD1319541.1"/>
    <property type="molecule type" value="Genomic_DNA"/>
</dbReference>
<evidence type="ECO:0000313" key="8">
    <source>
        <dbReference type="Proteomes" id="UP001597260"/>
    </source>
</evidence>
<dbReference type="Proteomes" id="UP001597260">
    <property type="component" value="Unassembled WGS sequence"/>
</dbReference>
<dbReference type="SUPFAM" id="SSF53756">
    <property type="entry name" value="UDP-Glycosyltransferase/glycogen phosphorylase"/>
    <property type="match status" value="1"/>
</dbReference>
<accession>A0ABW3Y7I8</accession>
<dbReference type="InterPro" id="IPR010610">
    <property type="entry name" value="EryCIII-like_C"/>
</dbReference>
<keyword evidence="3" id="KW-0808">Transferase</keyword>
<feature type="compositionally biased region" description="Low complexity" evidence="4">
    <location>
        <begin position="71"/>
        <end position="86"/>
    </location>
</feature>
<keyword evidence="2" id="KW-0328">Glycosyltransferase</keyword>
<dbReference type="PANTHER" id="PTHR48050">
    <property type="entry name" value="STEROL 3-BETA-GLUCOSYLTRANSFERASE"/>
    <property type="match status" value="1"/>
</dbReference>
<gene>
    <name evidence="7" type="ORF">ACFQ4H_00405</name>
</gene>
<dbReference type="Pfam" id="PF06722">
    <property type="entry name" value="EryCIII-like_C"/>
    <property type="match status" value="1"/>
</dbReference>
<evidence type="ECO:0000256" key="1">
    <source>
        <dbReference type="ARBA" id="ARBA00006962"/>
    </source>
</evidence>
<dbReference type="Gene3D" id="3.40.50.2000">
    <property type="entry name" value="Glycogen Phosphorylase B"/>
    <property type="match status" value="2"/>
</dbReference>
<keyword evidence="8" id="KW-1185">Reference proteome</keyword>
<dbReference type="Pfam" id="PF21036">
    <property type="entry name" value="EryCIII-like_N"/>
    <property type="match status" value="1"/>
</dbReference>
<evidence type="ECO:0000256" key="2">
    <source>
        <dbReference type="ARBA" id="ARBA00022676"/>
    </source>
</evidence>
<organism evidence="7 8">
    <name type="scientific">Micromonospora sonneratiae</name>
    <dbReference type="NCBI Taxonomy" id="1184706"/>
    <lineage>
        <taxon>Bacteria</taxon>
        <taxon>Bacillati</taxon>
        <taxon>Actinomycetota</taxon>
        <taxon>Actinomycetes</taxon>
        <taxon>Micromonosporales</taxon>
        <taxon>Micromonosporaceae</taxon>
        <taxon>Micromonospora</taxon>
    </lineage>
</organism>
<protein>
    <submittedName>
        <fullName evidence="7">Nucleotide disphospho-sugar-binding domain-containing protein</fullName>
    </submittedName>
</protein>
<evidence type="ECO:0000256" key="4">
    <source>
        <dbReference type="SAM" id="MobiDB-lite"/>
    </source>
</evidence>
<evidence type="ECO:0000259" key="5">
    <source>
        <dbReference type="Pfam" id="PF06722"/>
    </source>
</evidence>